<dbReference type="Gene3D" id="3.40.50.300">
    <property type="entry name" value="P-loop containing nucleotide triphosphate hydrolases"/>
    <property type="match status" value="1"/>
</dbReference>
<accession>A0A0P9JZE3</accession>
<reference evidence="2 3" key="1">
    <citation type="submission" date="2018-08" db="EMBL/GenBank/DDBJ databases">
        <title>Recombination of ecologically and evolutionarily significant loci maintains genetic cohesion in the Pseudomonas syringae species complex.</title>
        <authorList>
            <person name="Dillon M."/>
            <person name="Thakur S."/>
            <person name="Almeida R.N.D."/>
            <person name="Weir B.S."/>
            <person name="Guttman D.S."/>
        </authorList>
    </citation>
    <scope>NUCLEOTIDE SEQUENCE [LARGE SCALE GENOMIC DNA]</scope>
    <source>
        <strain evidence="2 3">ICMP 4086</strain>
    </source>
</reference>
<evidence type="ECO:0000256" key="1">
    <source>
        <dbReference type="ARBA" id="ARBA00022801"/>
    </source>
</evidence>
<dbReference type="PROSITE" id="PS51747">
    <property type="entry name" value="CYT_DCMP_DEAMINASES_2"/>
    <property type="match status" value="1"/>
</dbReference>
<evidence type="ECO:0000313" key="3">
    <source>
        <dbReference type="Proteomes" id="UP000278587"/>
    </source>
</evidence>
<dbReference type="RefSeq" id="WP_055011351.1">
    <property type="nucleotide sequence ID" value="NZ_LJPW01000188.1"/>
</dbReference>
<comment type="caution">
    <text evidence="2">The sequence shown here is derived from an EMBL/GenBank/DDBJ whole genome shotgun (WGS) entry which is preliminary data.</text>
</comment>
<dbReference type="GO" id="GO:0004132">
    <property type="term" value="F:dCMP deaminase activity"/>
    <property type="evidence" value="ECO:0007669"/>
    <property type="project" value="TreeGrafter"/>
</dbReference>
<organism evidence="2 3">
    <name type="scientific">Pseudomonas caricapapayae</name>
    <dbReference type="NCBI Taxonomy" id="46678"/>
    <lineage>
        <taxon>Bacteria</taxon>
        <taxon>Pseudomonadati</taxon>
        <taxon>Pseudomonadota</taxon>
        <taxon>Gammaproteobacteria</taxon>
        <taxon>Pseudomonadales</taxon>
        <taxon>Pseudomonadaceae</taxon>
        <taxon>Pseudomonas</taxon>
    </lineage>
</organism>
<dbReference type="OrthoDB" id="9788517at2"/>
<evidence type="ECO:0000313" key="2">
    <source>
        <dbReference type="EMBL" id="RMM09405.1"/>
    </source>
</evidence>
<dbReference type="InterPro" id="IPR027417">
    <property type="entry name" value="P-loop_NTPase"/>
</dbReference>
<dbReference type="InterPro" id="IPR015517">
    <property type="entry name" value="dCMP_deaminase-rel"/>
</dbReference>
<dbReference type="PANTHER" id="PTHR11086:SF18">
    <property type="entry name" value="DEOXYCYTIDYLATE DEAMINASE"/>
    <property type="match status" value="1"/>
</dbReference>
<dbReference type="EMBL" id="RBOC01000103">
    <property type="protein sequence ID" value="RMM09405.1"/>
    <property type="molecule type" value="Genomic_DNA"/>
</dbReference>
<dbReference type="SUPFAM" id="SSF53927">
    <property type="entry name" value="Cytidine deaminase-like"/>
    <property type="match status" value="1"/>
</dbReference>
<dbReference type="Proteomes" id="UP000278587">
    <property type="component" value="Unassembled WGS sequence"/>
</dbReference>
<dbReference type="GO" id="GO:0005737">
    <property type="term" value="C:cytoplasm"/>
    <property type="evidence" value="ECO:0007669"/>
    <property type="project" value="TreeGrafter"/>
</dbReference>
<sequence>MTSQKLAVSTIYKETKEFLIIGLTGRTGSGCTTAADKLASPTFDIPSDGYEGLSVNELKKHKIIKKYIDAASWSPFYKLEVSALITFHLLVLPQEKLEVYLKSVLASDEDLNKVVLAFFGEFSAVRHAALDRIKHGNDFKSEAAAGWHSLYFNDIPIVTKFLRGIVSESEFTSLYQRTGDNIRSSGCADDNRFDAGEIFNFPKHINLIIKVARSNARSLGVQCRIVIDAIRNPYEAFYLKRRYANFYLVSINTNDSQRLLSLRTFRKLSDDQIGALDKKEYPNKLSGAQRFVAQNIQECIENSDIHIHNSKVSEFSHNDLVSQLAWYITLMIHPGLVMPTSAENCMQIAYSAKHSSGCISRQVGAVVTDASYGIKSVGWNSTPQGQTPCLLRSASDLLARANPEDFSSYELNNKSFHNAIEYKYKDLILIAKDAGRNLSFCFKSVQNEIEGEKNQVHTRSLHAEENAFLQISKHGGQKVSGGILFTTASPCELCAKKAYQLGIKKIIYIDPYPGIATDHVLSVGLNRPALELFRGAVGRAFYQLYQPVMPYKDELELVFDIPRYINSERKSLSMLETENNILRERIKILEAGLVPN</sequence>
<name>A0A0P9JZE3_9PSED</name>
<dbReference type="InterPro" id="IPR002125">
    <property type="entry name" value="CMP_dCMP_dom"/>
</dbReference>
<dbReference type="Pfam" id="PF00383">
    <property type="entry name" value="dCMP_cyt_deam_1"/>
    <property type="match status" value="1"/>
</dbReference>
<keyword evidence="1" id="KW-0378">Hydrolase</keyword>
<dbReference type="AlphaFoldDB" id="A0A0P9JZE3"/>
<gene>
    <name evidence="2" type="ORF">ALQ84_04668</name>
</gene>
<proteinExistence type="predicted"/>
<protein>
    <submittedName>
        <fullName evidence="2">Uncharacterized protein</fullName>
    </submittedName>
</protein>
<dbReference type="InterPro" id="IPR016193">
    <property type="entry name" value="Cytidine_deaminase-like"/>
</dbReference>
<dbReference type="PANTHER" id="PTHR11086">
    <property type="entry name" value="DEOXYCYTIDYLATE DEAMINASE-RELATED"/>
    <property type="match status" value="1"/>
</dbReference>
<dbReference type="Gene3D" id="3.40.140.10">
    <property type="entry name" value="Cytidine Deaminase, domain 2"/>
    <property type="match status" value="1"/>
</dbReference>